<evidence type="ECO:0000256" key="6">
    <source>
        <dbReference type="HAMAP-Rule" id="MF_01899"/>
    </source>
</evidence>
<dbReference type="PROSITE" id="PS50967">
    <property type="entry name" value="HRDC"/>
    <property type="match status" value="1"/>
</dbReference>
<feature type="domain" description="HRDC" evidence="7">
    <location>
        <begin position="211"/>
        <end position="291"/>
    </location>
</feature>
<evidence type="ECO:0000313" key="9">
    <source>
        <dbReference type="Proteomes" id="UP000072660"/>
    </source>
</evidence>
<dbReference type="EC" id="3.1.13.5" evidence="6"/>
<dbReference type="InterPro" id="IPR036397">
    <property type="entry name" value="RNaseH_sf"/>
</dbReference>
<dbReference type="InterPro" id="IPR051086">
    <property type="entry name" value="RNase_D-like"/>
</dbReference>
<name>A0A139SWL8_9GAMM</name>
<dbReference type="SMART" id="SM00474">
    <property type="entry name" value="35EXOc"/>
    <property type="match status" value="1"/>
</dbReference>
<keyword evidence="2 6" id="KW-0819">tRNA processing</keyword>
<dbReference type="InterPro" id="IPR002121">
    <property type="entry name" value="HRDC_dom"/>
</dbReference>
<dbReference type="InterPro" id="IPR002562">
    <property type="entry name" value="3'-5'_exonuclease_dom"/>
</dbReference>
<dbReference type="Gene3D" id="3.30.420.10">
    <property type="entry name" value="Ribonuclease H-like superfamily/Ribonuclease H"/>
    <property type="match status" value="1"/>
</dbReference>
<evidence type="ECO:0000313" key="8">
    <source>
        <dbReference type="EMBL" id="KXU38822.1"/>
    </source>
</evidence>
<accession>A0A139SWL8</accession>
<evidence type="ECO:0000256" key="3">
    <source>
        <dbReference type="ARBA" id="ARBA00022722"/>
    </source>
</evidence>
<evidence type="ECO:0000256" key="4">
    <source>
        <dbReference type="ARBA" id="ARBA00022801"/>
    </source>
</evidence>
<reference evidence="8 9" key="1">
    <citation type="submission" date="2016-02" db="EMBL/GenBank/DDBJ databases">
        <authorList>
            <person name="Wen L."/>
            <person name="He K."/>
            <person name="Yang H."/>
        </authorList>
    </citation>
    <scope>NUCLEOTIDE SEQUENCE [LARGE SCALE GENOMIC DNA]</scope>
    <source>
        <strain evidence="8 9">CV58</strain>
    </source>
</reference>
<dbReference type="Gene3D" id="1.10.150.80">
    <property type="entry name" value="HRDC domain"/>
    <property type="match status" value="2"/>
</dbReference>
<comment type="function">
    <text evidence="6">Exonuclease involved in the 3' processing of various precursor tRNAs. Initiates hydrolysis at the 3'-terminus of an RNA molecule and releases 5'-mononucleotides.</text>
</comment>
<gene>
    <name evidence="6" type="primary">rnd</name>
    <name evidence="8" type="ORF">AXE65_11845</name>
</gene>
<dbReference type="Proteomes" id="UP000072660">
    <property type="component" value="Unassembled WGS sequence"/>
</dbReference>
<evidence type="ECO:0000256" key="1">
    <source>
        <dbReference type="ARBA" id="ARBA00022490"/>
    </source>
</evidence>
<organism evidence="8 9">
    <name type="scientific">Ventosimonas gracilis</name>
    <dbReference type="NCBI Taxonomy" id="1680762"/>
    <lineage>
        <taxon>Bacteria</taxon>
        <taxon>Pseudomonadati</taxon>
        <taxon>Pseudomonadota</taxon>
        <taxon>Gammaproteobacteria</taxon>
        <taxon>Pseudomonadales</taxon>
        <taxon>Ventosimonadaceae</taxon>
        <taxon>Ventosimonas</taxon>
    </lineage>
</organism>
<evidence type="ECO:0000259" key="7">
    <source>
        <dbReference type="PROSITE" id="PS50967"/>
    </source>
</evidence>
<keyword evidence="4 6" id="KW-0378">Hydrolase</keyword>
<dbReference type="NCBIfam" id="TIGR01388">
    <property type="entry name" value="rnd"/>
    <property type="match status" value="1"/>
</dbReference>
<evidence type="ECO:0000256" key="5">
    <source>
        <dbReference type="ARBA" id="ARBA00022839"/>
    </source>
</evidence>
<dbReference type="InterPro" id="IPR044876">
    <property type="entry name" value="HRDC_dom_sf"/>
</dbReference>
<keyword evidence="3 6" id="KW-0540">Nuclease</keyword>
<dbReference type="EMBL" id="LSZO01000067">
    <property type="protein sequence ID" value="KXU38822.1"/>
    <property type="molecule type" value="Genomic_DNA"/>
</dbReference>
<keyword evidence="1 6" id="KW-0963">Cytoplasm</keyword>
<comment type="similarity">
    <text evidence="6">Belongs to the RNase D family.</text>
</comment>
<dbReference type="OrthoDB" id="9800549at2"/>
<evidence type="ECO:0000256" key="2">
    <source>
        <dbReference type="ARBA" id="ARBA00022694"/>
    </source>
</evidence>
<sequence length="378" mass="41920">MTIKTHWIINNADLAQQCEYWQQLEFIALDTEFVRVNTFYAKVGLIQVSDGQSAWLIDPLPIDAWQPFADLLKNPNILKVLHAAGEDLEVFSRICGALPAPLFDSQLAAAFLNWGASLGYSALVEKTLGVTLPKGETRSNWCQRPLSPAQTQYAAEDVLHLARLYQVLHPLLSAQKMAWLLEDGAQMTSALCPPPAPELAWQSVKLAWKLSAQQLAVLRAICAWREQTARERDRPKGWIVHESALYPLACFAPKSLAALSRIEGIDAQTVRRDGQTLLALIKQAAALPPEQWPLPLPAPLPPSAKKLLQILREVAGQQAQRLDIAAELLLRKKVLQDLLQSGFPDGPWQLPPSLCGWRREVLAEPLLMVLKAKTEAGN</sequence>
<dbReference type="GO" id="GO:0008408">
    <property type="term" value="F:3'-5' exonuclease activity"/>
    <property type="evidence" value="ECO:0007669"/>
    <property type="project" value="InterPro"/>
</dbReference>
<dbReference type="InterPro" id="IPR012337">
    <property type="entry name" value="RNaseH-like_sf"/>
</dbReference>
<dbReference type="HAMAP" id="MF_01899">
    <property type="entry name" value="RNase_D"/>
    <property type="match status" value="1"/>
</dbReference>
<dbReference type="Pfam" id="PF00570">
    <property type="entry name" value="HRDC"/>
    <property type="match status" value="1"/>
</dbReference>
<comment type="caution">
    <text evidence="8">The sequence shown here is derived from an EMBL/GenBank/DDBJ whole genome shotgun (WGS) entry which is preliminary data.</text>
</comment>
<comment type="cofactor">
    <cofactor evidence="6">
        <name>a divalent metal cation</name>
        <dbReference type="ChEBI" id="CHEBI:60240"/>
    </cofactor>
</comment>
<dbReference type="GO" id="GO:0000166">
    <property type="term" value="F:nucleotide binding"/>
    <property type="evidence" value="ECO:0007669"/>
    <property type="project" value="InterPro"/>
</dbReference>
<dbReference type="CDD" id="cd06142">
    <property type="entry name" value="RNaseD_exo"/>
    <property type="match status" value="1"/>
</dbReference>
<dbReference type="SUPFAM" id="SSF47819">
    <property type="entry name" value="HRDC-like"/>
    <property type="match status" value="2"/>
</dbReference>
<dbReference type="GO" id="GO:0003676">
    <property type="term" value="F:nucleic acid binding"/>
    <property type="evidence" value="ECO:0007669"/>
    <property type="project" value="InterPro"/>
</dbReference>
<dbReference type="Pfam" id="PF01612">
    <property type="entry name" value="DNA_pol_A_exo1"/>
    <property type="match status" value="1"/>
</dbReference>
<dbReference type="RefSeq" id="WP_068388338.1">
    <property type="nucleotide sequence ID" value="NZ_LSZO01000067.1"/>
</dbReference>
<comment type="subcellular location">
    <subcellularLocation>
        <location evidence="6">Cytoplasm</location>
    </subcellularLocation>
</comment>
<dbReference type="GO" id="GO:0033890">
    <property type="term" value="F:ribonuclease D activity"/>
    <property type="evidence" value="ECO:0007669"/>
    <property type="project" value="UniProtKB-UniRule"/>
</dbReference>
<dbReference type="GO" id="GO:0005737">
    <property type="term" value="C:cytoplasm"/>
    <property type="evidence" value="ECO:0007669"/>
    <property type="project" value="UniProtKB-SubCell"/>
</dbReference>
<keyword evidence="9" id="KW-1185">Reference proteome</keyword>
<dbReference type="AlphaFoldDB" id="A0A139SWL8"/>
<keyword evidence="5 6" id="KW-0269">Exonuclease</keyword>
<proteinExistence type="inferred from homology"/>
<dbReference type="InterPro" id="IPR006292">
    <property type="entry name" value="RNase_D"/>
</dbReference>
<dbReference type="PANTHER" id="PTHR47649">
    <property type="entry name" value="RIBONUCLEASE D"/>
    <property type="match status" value="1"/>
</dbReference>
<dbReference type="PANTHER" id="PTHR47649:SF1">
    <property type="entry name" value="RIBONUCLEASE D"/>
    <property type="match status" value="1"/>
</dbReference>
<comment type="catalytic activity">
    <reaction evidence="6">
        <text>Exonucleolytic cleavage that removes extra residues from the 3'-terminus of tRNA to produce 5'-mononucleotides.</text>
        <dbReference type="EC" id="3.1.13.5"/>
    </reaction>
</comment>
<protein>
    <recommendedName>
        <fullName evidence="6">Ribonuclease D</fullName>
        <shortName evidence="6">RNase D</shortName>
        <ecNumber evidence="6">3.1.13.5</ecNumber>
    </recommendedName>
</protein>
<dbReference type="GO" id="GO:0042780">
    <property type="term" value="P:tRNA 3'-end processing"/>
    <property type="evidence" value="ECO:0007669"/>
    <property type="project" value="UniProtKB-UniRule"/>
</dbReference>
<dbReference type="InterPro" id="IPR010997">
    <property type="entry name" value="HRDC-like_sf"/>
</dbReference>
<dbReference type="SUPFAM" id="SSF53098">
    <property type="entry name" value="Ribonuclease H-like"/>
    <property type="match status" value="1"/>
</dbReference>